<organism evidence="4">
    <name type="scientific">Schizophyllum commune (strain H4-8 / FGSC 9210)</name>
    <name type="common">Split gill fungus</name>
    <dbReference type="NCBI Taxonomy" id="578458"/>
    <lineage>
        <taxon>Eukaryota</taxon>
        <taxon>Fungi</taxon>
        <taxon>Dikarya</taxon>
        <taxon>Basidiomycota</taxon>
        <taxon>Agaricomycotina</taxon>
        <taxon>Agaricomycetes</taxon>
        <taxon>Agaricomycetidae</taxon>
        <taxon>Agaricales</taxon>
        <taxon>Schizophyllaceae</taxon>
        <taxon>Schizophyllum</taxon>
    </lineage>
</organism>
<feature type="region of interest" description="Disordered" evidence="2">
    <location>
        <begin position="1"/>
        <end position="29"/>
    </location>
</feature>
<accession>D8QEJ1</accession>
<feature type="compositionally biased region" description="Basic and acidic residues" evidence="2">
    <location>
        <begin position="245"/>
        <end position="260"/>
    </location>
</feature>
<gene>
    <name evidence="3" type="ORF">SCHCODRAFT_237173</name>
</gene>
<dbReference type="Proteomes" id="UP000007431">
    <property type="component" value="Unassembled WGS sequence"/>
</dbReference>
<evidence type="ECO:0000313" key="3">
    <source>
        <dbReference type="EMBL" id="EFI94177.1"/>
    </source>
</evidence>
<feature type="coiled-coil region" evidence="1">
    <location>
        <begin position="149"/>
        <end position="176"/>
    </location>
</feature>
<feature type="compositionally biased region" description="Basic and acidic residues" evidence="2">
    <location>
        <begin position="322"/>
        <end position="333"/>
    </location>
</feature>
<feature type="compositionally biased region" description="Basic residues" evidence="2">
    <location>
        <begin position="230"/>
        <end position="239"/>
    </location>
</feature>
<name>D8QEJ1_SCHCM</name>
<evidence type="ECO:0000256" key="1">
    <source>
        <dbReference type="SAM" id="Coils"/>
    </source>
</evidence>
<evidence type="ECO:0000313" key="4">
    <source>
        <dbReference type="Proteomes" id="UP000007431"/>
    </source>
</evidence>
<proteinExistence type="predicted"/>
<dbReference type="HOGENOM" id="CLU_554499_0_0_1"/>
<feature type="compositionally biased region" description="Low complexity" evidence="2">
    <location>
        <begin position="354"/>
        <end position="380"/>
    </location>
</feature>
<dbReference type="AlphaFoldDB" id="D8QEJ1"/>
<feature type="compositionally biased region" description="Basic and acidic residues" evidence="2">
    <location>
        <begin position="421"/>
        <end position="442"/>
    </location>
</feature>
<feature type="region of interest" description="Disordered" evidence="2">
    <location>
        <begin position="230"/>
        <end position="445"/>
    </location>
</feature>
<sequence>MDMDVSHYPASLGDTRGGGILTSSHPLATHGDTATHDVFFTHAGPSVSAAPVPVIPSATPSTTDGVATTHPLAAEATEITSDDAFSAQQSVHQPTAHQPTAQPAPTVPNANAVPTPSNANAAPNSLRRRGRPLGVGPRAHFEALRVCQNPALLQNGNDAEIELERLRKEREQREIEESHRTLYKYVLENEQRHVKAKSFEASVLEQARLKALKEKEEKLKKEQEKALKVKAKGGKRKVKALSPEEAERKAKEAKERELKRLARTPKRPPPNHGYDTRLKCRWESSGSSSNSIGTMETTASFVDDAMVVDEDGLDSPLTSEDEVARQVEEDRKRFMAAAPAAPAAPPASAPPAPAGRFAGPGLRAAQAARAEAHAANTQAADVNAMDTRPDNGDVPTEPEDDARPGPNGTDPAADVPTEPDDGARTEPDNDEGRTNADEERRTTQYPKWKGWVNLDEARETGLLPYCTLPPEWARAKAFPLQRQKTEPDLGVA</sequence>
<feature type="region of interest" description="Disordered" evidence="2">
    <location>
        <begin position="85"/>
        <end position="133"/>
    </location>
</feature>
<protein>
    <submittedName>
        <fullName evidence="3">Uncharacterized protein</fullName>
    </submittedName>
</protein>
<keyword evidence="1" id="KW-0175">Coiled coil</keyword>
<dbReference type="EMBL" id="GL377310">
    <property type="protein sequence ID" value="EFI94177.1"/>
    <property type="molecule type" value="Genomic_DNA"/>
</dbReference>
<feature type="compositionally biased region" description="Low complexity" evidence="2">
    <location>
        <begin position="92"/>
        <end position="116"/>
    </location>
</feature>
<feature type="compositionally biased region" description="Pro residues" evidence="2">
    <location>
        <begin position="342"/>
        <end position="353"/>
    </location>
</feature>
<reference evidence="3 4" key="1">
    <citation type="journal article" date="2010" name="Nat. Biotechnol.">
        <title>Genome sequence of the model mushroom Schizophyllum commune.</title>
        <authorList>
            <person name="Ohm R.A."/>
            <person name="de Jong J.F."/>
            <person name="Lugones L.G."/>
            <person name="Aerts A."/>
            <person name="Kothe E."/>
            <person name="Stajich J.E."/>
            <person name="de Vries R.P."/>
            <person name="Record E."/>
            <person name="Levasseur A."/>
            <person name="Baker S.E."/>
            <person name="Bartholomew K.A."/>
            <person name="Coutinho P.M."/>
            <person name="Erdmann S."/>
            <person name="Fowler T.J."/>
            <person name="Gathman A.C."/>
            <person name="Lombard V."/>
            <person name="Henrissat B."/>
            <person name="Knabe N."/>
            <person name="Kuees U."/>
            <person name="Lilly W.W."/>
            <person name="Lindquist E."/>
            <person name="Lucas S."/>
            <person name="Magnuson J.K."/>
            <person name="Piumi F."/>
            <person name="Raudaskoski M."/>
            <person name="Salamov A."/>
            <person name="Schmutz J."/>
            <person name="Schwarze F.W.M.R."/>
            <person name="vanKuyk P.A."/>
            <person name="Horton J.S."/>
            <person name="Grigoriev I.V."/>
            <person name="Woesten H.A.B."/>
        </authorList>
    </citation>
    <scope>NUCLEOTIDE SEQUENCE [LARGE SCALE GENOMIC DNA]</scope>
    <source>
        <strain evidence="4">H4-8 / FGSC 9210</strain>
    </source>
</reference>
<keyword evidence="4" id="KW-1185">Reference proteome</keyword>
<evidence type="ECO:0000256" key="2">
    <source>
        <dbReference type="SAM" id="MobiDB-lite"/>
    </source>
</evidence>
<dbReference type="VEuPathDB" id="FungiDB:SCHCODRAFT_02636202"/>
<dbReference type="InParanoid" id="D8QEJ1"/>